<dbReference type="RefSeq" id="WP_151146247.1">
    <property type="nucleotide sequence ID" value="NZ_WAGX01000005.1"/>
</dbReference>
<evidence type="ECO:0008006" key="4">
    <source>
        <dbReference type="Google" id="ProtNLM"/>
    </source>
</evidence>
<dbReference type="SUPFAM" id="SSF69304">
    <property type="entry name" value="Tricorn protease N-terminal domain"/>
    <property type="match status" value="1"/>
</dbReference>
<accession>A0A7V7QL20</accession>
<reference evidence="2 3" key="2">
    <citation type="submission" date="2020-02" db="EMBL/GenBank/DDBJ databases">
        <title>Candidatus Galacturonibacter soehngenii shows hetero-acetogenic catabolism of galacturonic acid but lacks a canonical carbon monoxide dehydrogenase/acetyl-CoA synthase complex.</title>
        <authorList>
            <person name="Diender M."/>
            <person name="Stouten G.R."/>
            <person name="Petersen J.F."/>
            <person name="Nielsen P.H."/>
            <person name="Dueholm M.S."/>
            <person name="Pronk J.T."/>
            <person name="Van Loosdrecht M.C.M."/>
        </authorList>
    </citation>
    <scope>NUCLEOTIDE SEQUENCE [LARGE SCALE GENOMIC DNA]</scope>
    <source>
        <strain evidence="2">GalUA</strain>
    </source>
</reference>
<organism evidence="2 3">
    <name type="scientific">Candidatus Galacturonatibacter soehngenii</name>
    <dbReference type="NCBI Taxonomy" id="2307010"/>
    <lineage>
        <taxon>Bacteria</taxon>
        <taxon>Bacillati</taxon>
        <taxon>Bacillota</taxon>
        <taxon>Clostridia</taxon>
        <taxon>Lachnospirales</taxon>
        <taxon>Lachnospiraceae</taxon>
        <taxon>Candidatus Galacturonatibacter</taxon>
    </lineage>
</organism>
<reference evidence="2 3" key="1">
    <citation type="submission" date="2019-09" db="EMBL/GenBank/DDBJ databases">
        <authorList>
            <person name="Valk L.C."/>
        </authorList>
    </citation>
    <scope>NUCLEOTIDE SEQUENCE [LARGE SCALE GENOMIC DNA]</scope>
    <source>
        <strain evidence="2">GalUA</strain>
    </source>
</reference>
<keyword evidence="3" id="KW-1185">Reference proteome</keyword>
<dbReference type="EMBL" id="WAGX01000005">
    <property type="protein sequence ID" value="KAB1438577.1"/>
    <property type="molecule type" value="Genomic_DNA"/>
</dbReference>
<evidence type="ECO:0000313" key="2">
    <source>
        <dbReference type="EMBL" id="KAB1438577.1"/>
    </source>
</evidence>
<keyword evidence="1" id="KW-0472">Membrane</keyword>
<dbReference type="Gene3D" id="3.90.70.10">
    <property type="entry name" value="Cysteine proteinases"/>
    <property type="match status" value="1"/>
</dbReference>
<gene>
    <name evidence="2" type="ORF">F7O84_13685</name>
</gene>
<comment type="caution">
    <text evidence="2">The sequence shown here is derived from an EMBL/GenBank/DDBJ whole genome shotgun (WGS) entry which is preliminary data.</text>
</comment>
<feature type="transmembrane region" description="Helical" evidence="1">
    <location>
        <begin position="5"/>
        <end position="25"/>
    </location>
</feature>
<keyword evidence="1" id="KW-1133">Transmembrane helix</keyword>
<name>A0A7V7QL20_9FIRM</name>
<proteinExistence type="predicted"/>
<evidence type="ECO:0000313" key="3">
    <source>
        <dbReference type="Proteomes" id="UP000461768"/>
    </source>
</evidence>
<dbReference type="Proteomes" id="UP000461768">
    <property type="component" value="Unassembled WGS sequence"/>
</dbReference>
<dbReference type="AlphaFoldDB" id="A0A7V7QL20"/>
<keyword evidence="1" id="KW-0812">Transmembrane</keyword>
<evidence type="ECO:0000256" key="1">
    <source>
        <dbReference type="SAM" id="Phobius"/>
    </source>
</evidence>
<protein>
    <recommendedName>
        <fullName evidence="4">Peptidase C39 domain-containing protein</fullName>
    </recommendedName>
</protein>
<dbReference type="OrthoDB" id="1761263at2"/>
<sequence>MKKTIIKAIILAVVFIIGIYFLTIFRGRGEVDQITNMSAPTLPTLYLNSFSEDMNELHGYTTEMEANYMRDTITPLSSDLTLPVTIKTYGEQIKKISYEVRSLDTTRLVEQTDVTDFKEETDTVTTTFDIKNLLEEDKEYILKINISTKTAENINYYTRIIKNENLKVKEKLNFIKEFNQKTFDKEAAKDLVIYLESNAYGDNSNFHRVNINSKFEQVTWGSLNIKQETFPIPEIKEIDKQTASVTLNYMVSVQNEDSDLEYCNVTEYYRVRYTQDRNYLLDFERTMSQMFDEENLVCKENRLTLGIRDQNIEFKESNNGTIVSFVQEGELYWINLKENKVAKIFSFKNNISDARENYNQYDIKVLSVDDEGNVDFIVYGYMNRGNYEGQVGIDALTYNGSTNTLEENVFIPSTRPYQILKESVNRFVYQNGQRKLFVDMDNTIYSIDLIERTYDEVVSNINPDSYVISKDNKMIAWQNGEDTMSATKITIINLSSGQRNMVSVEEDERVLPIGFMDDDFIYGVAKTEDIFSDITGTTLFPMYCIRIQNNIGEIIDEYKPDGIYIVDAQIQNNVIKLTRATLEEAGYSYVSDDSIMNSLESEEGKTKTNSIVSETKQQQQQLIFATNFSSNEPTLIHPKQILVKEDIVLKMKATKNQQDKYYVYGKGQLQGIYRNISEAVTKADQLYGVVVDDKQEYIWERGNRLIRTMISQITANQDTTGNSLATCLDAMLELEGTNVDSAALMERGENAVSILEQHIEGKIIELSNASLSAALYYVSNGAPVIAKLSSGTRVLIVGYDELNISVMNPDTGKIYKMGMNDSTNEFEAAGGRFITYIRAQK</sequence>